<organism evidence="3 4">
    <name type="scientific">Comamonas antarctica</name>
    <dbReference type="NCBI Taxonomy" id="2743470"/>
    <lineage>
        <taxon>Bacteria</taxon>
        <taxon>Pseudomonadati</taxon>
        <taxon>Pseudomonadota</taxon>
        <taxon>Betaproteobacteria</taxon>
        <taxon>Burkholderiales</taxon>
        <taxon>Comamonadaceae</taxon>
        <taxon>Comamonas</taxon>
    </lineage>
</organism>
<evidence type="ECO:0000256" key="2">
    <source>
        <dbReference type="SAM" id="MobiDB-lite"/>
    </source>
</evidence>
<dbReference type="AlphaFoldDB" id="A0A6N1X529"/>
<dbReference type="InterPro" id="IPR002110">
    <property type="entry name" value="Ankyrin_rpt"/>
</dbReference>
<dbReference type="PROSITE" id="PS50088">
    <property type="entry name" value="ANK_REPEAT"/>
    <property type="match status" value="1"/>
</dbReference>
<dbReference type="RefSeq" id="WP_175503762.1">
    <property type="nucleotide sequence ID" value="NZ_CAURQT010000015.1"/>
</dbReference>
<evidence type="ECO:0000256" key="1">
    <source>
        <dbReference type="PROSITE-ProRule" id="PRU00023"/>
    </source>
</evidence>
<evidence type="ECO:0000313" key="3">
    <source>
        <dbReference type="EMBL" id="QKV52885.1"/>
    </source>
</evidence>
<dbReference type="Proteomes" id="UP000509579">
    <property type="component" value="Chromosome"/>
</dbReference>
<accession>A0A6N1X529</accession>
<dbReference type="KEGG" id="aant:HUK68_08265"/>
<feature type="compositionally biased region" description="Basic and acidic residues" evidence="2">
    <location>
        <begin position="102"/>
        <end position="115"/>
    </location>
</feature>
<dbReference type="InterPro" id="IPR036770">
    <property type="entry name" value="Ankyrin_rpt-contain_sf"/>
</dbReference>
<dbReference type="SUPFAM" id="SSF48403">
    <property type="entry name" value="Ankyrin repeat"/>
    <property type="match status" value="1"/>
</dbReference>
<evidence type="ECO:0000313" key="4">
    <source>
        <dbReference type="Proteomes" id="UP000509579"/>
    </source>
</evidence>
<proteinExistence type="predicted"/>
<reference evidence="3 4" key="1">
    <citation type="submission" date="2020-06" db="EMBL/GenBank/DDBJ databases">
        <title>Acidovorax antarctica sp. nov., isolated from Corinth ice sheet soil, Antarctic Fields Peninsula.</title>
        <authorList>
            <person name="Xu Q."/>
            <person name="Peng F."/>
        </authorList>
    </citation>
    <scope>NUCLEOTIDE SEQUENCE [LARGE SCALE GENOMIC DNA]</scope>
    <source>
        <strain evidence="3 4">16-35-5</strain>
    </source>
</reference>
<name>A0A6N1X529_9BURK</name>
<feature type="region of interest" description="Disordered" evidence="2">
    <location>
        <begin position="42"/>
        <end position="115"/>
    </location>
</feature>
<keyword evidence="1" id="KW-0040">ANK repeat</keyword>
<sequence>MLLQAGANIHALDRQGLNALMLASLQGHPEVVEMLLAAALEQSAPESRADRGTEGDSDPGSEGGHGNGLQESGSGSDRHGGCDHAAGRHEGGTTYGNMETGARSDHHDAAPDARSHARCRELLPGPGLGIRSDLLNVVLLSEPQFTGMALPASLYSQ</sequence>
<dbReference type="Gene3D" id="1.25.40.20">
    <property type="entry name" value="Ankyrin repeat-containing domain"/>
    <property type="match status" value="1"/>
</dbReference>
<keyword evidence="4" id="KW-1185">Reference proteome</keyword>
<protein>
    <submittedName>
        <fullName evidence="3">Ankyrin repeat domain-containing protein</fullName>
    </submittedName>
</protein>
<gene>
    <name evidence="3" type="ORF">HUK68_08265</name>
</gene>
<dbReference type="EMBL" id="CP054840">
    <property type="protein sequence ID" value="QKV52885.1"/>
    <property type="molecule type" value="Genomic_DNA"/>
</dbReference>
<dbReference type="Pfam" id="PF13857">
    <property type="entry name" value="Ank_5"/>
    <property type="match status" value="1"/>
</dbReference>
<feature type="repeat" description="ANK" evidence="1">
    <location>
        <begin position="15"/>
        <end position="47"/>
    </location>
</feature>
<feature type="compositionally biased region" description="Basic and acidic residues" evidence="2">
    <location>
        <begin position="76"/>
        <end position="91"/>
    </location>
</feature>